<dbReference type="Pfam" id="PF06338">
    <property type="entry name" value="ComK"/>
    <property type="match status" value="1"/>
</dbReference>
<dbReference type="EMBL" id="VTEQ01000001">
    <property type="protein sequence ID" value="TYS57207.1"/>
    <property type="molecule type" value="Genomic_DNA"/>
</dbReference>
<evidence type="ECO:0000313" key="1">
    <source>
        <dbReference type="EMBL" id="TYS57207.1"/>
    </source>
</evidence>
<dbReference type="InterPro" id="IPR010461">
    <property type="entry name" value="ComK"/>
</dbReference>
<dbReference type="AlphaFoldDB" id="A0A5D4S0T7"/>
<dbReference type="GO" id="GO:0030420">
    <property type="term" value="P:establishment of competence for transformation"/>
    <property type="evidence" value="ECO:0007669"/>
    <property type="project" value="InterPro"/>
</dbReference>
<name>A0A5D4S0T7_9BACI</name>
<protein>
    <recommendedName>
        <fullName evidence="3">Competence protein ComK</fullName>
    </recommendedName>
</protein>
<reference evidence="1 2" key="1">
    <citation type="submission" date="2019-08" db="EMBL/GenBank/DDBJ databases">
        <title>Bacillus genomes from the desert of Cuatro Cienegas, Coahuila.</title>
        <authorList>
            <person name="Olmedo-Alvarez G."/>
        </authorList>
    </citation>
    <scope>NUCLEOTIDE SEQUENCE [LARGE SCALE GENOMIC DNA]</scope>
    <source>
        <strain evidence="1 2">CH108_3D</strain>
    </source>
</reference>
<accession>A0A5D4S0T7</accession>
<evidence type="ECO:0000313" key="2">
    <source>
        <dbReference type="Proteomes" id="UP000322997"/>
    </source>
</evidence>
<organism evidence="1 2">
    <name type="scientific">Rossellomorea marisflavi</name>
    <dbReference type="NCBI Taxonomy" id="189381"/>
    <lineage>
        <taxon>Bacteria</taxon>
        <taxon>Bacillati</taxon>
        <taxon>Bacillota</taxon>
        <taxon>Bacilli</taxon>
        <taxon>Bacillales</taxon>
        <taxon>Bacillaceae</taxon>
        <taxon>Rossellomorea</taxon>
    </lineage>
</organism>
<gene>
    <name evidence="1" type="ORF">FZC83_06500</name>
</gene>
<evidence type="ECO:0008006" key="3">
    <source>
        <dbReference type="Google" id="ProtNLM"/>
    </source>
</evidence>
<proteinExistence type="predicted"/>
<sequence>MWGDHVKKFEVLITERTAAIYPSCDGVHQSKVVDCSGEVTYSKKTVKEVLEESCIVHGSDYNGRIRAVRRVLSYDRKTPLLVSLMDYILAIPTQSPDNDDCIWLFCRHIHSTTVACGKTFVHFTNGLKMEVNCSYDVLHRQLQRGAVTMNYFSRYPRPHGAKN</sequence>
<dbReference type="Proteomes" id="UP000322997">
    <property type="component" value="Unassembled WGS sequence"/>
</dbReference>
<comment type="caution">
    <text evidence="1">The sequence shown here is derived from an EMBL/GenBank/DDBJ whole genome shotgun (WGS) entry which is preliminary data.</text>
</comment>